<evidence type="ECO:0000313" key="1">
    <source>
        <dbReference type="EMBL" id="GAH83216.1"/>
    </source>
</evidence>
<organism evidence="1">
    <name type="scientific">marine sediment metagenome</name>
    <dbReference type="NCBI Taxonomy" id="412755"/>
    <lineage>
        <taxon>unclassified sequences</taxon>
        <taxon>metagenomes</taxon>
        <taxon>ecological metagenomes</taxon>
    </lineage>
</organism>
<sequence length="89" mass="9599">LAAIPLPVYSNNNAMKATLSSQVKLTFLGYLVRSRTQGHNMPIAMDIGSHDTNLVELAGMLAVPVIIKNDKKIAIIPSLPLRPQKQPPG</sequence>
<dbReference type="EMBL" id="BARU01040950">
    <property type="protein sequence ID" value="GAH83216.1"/>
    <property type="molecule type" value="Genomic_DNA"/>
</dbReference>
<comment type="caution">
    <text evidence="1">The sequence shown here is derived from an EMBL/GenBank/DDBJ whole genome shotgun (WGS) entry which is preliminary data.</text>
</comment>
<proteinExistence type="predicted"/>
<feature type="non-terminal residue" evidence="1">
    <location>
        <position position="1"/>
    </location>
</feature>
<reference evidence="1" key="1">
    <citation type="journal article" date="2014" name="Front. Microbiol.">
        <title>High frequency of phylogenetically diverse reductive dehalogenase-homologous genes in deep subseafloor sedimentary metagenomes.</title>
        <authorList>
            <person name="Kawai M."/>
            <person name="Futagami T."/>
            <person name="Toyoda A."/>
            <person name="Takaki Y."/>
            <person name="Nishi S."/>
            <person name="Hori S."/>
            <person name="Arai W."/>
            <person name="Tsubouchi T."/>
            <person name="Morono Y."/>
            <person name="Uchiyama I."/>
            <person name="Ito T."/>
            <person name="Fujiyama A."/>
            <person name="Inagaki F."/>
            <person name="Takami H."/>
        </authorList>
    </citation>
    <scope>NUCLEOTIDE SEQUENCE</scope>
    <source>
        <strain evidence="1">Expedition CK06-06</strain>
    </source>
</reference>
<protein>
    <submittedName>
        <fullName evidence="1">Uncharacterized protein</fullName>
    </submittedName>
</protein>
<dbReference type="AlphaFoldDB" id="X1ILA7"/>
<accession>X1ILA7</accession>
<gene>
    <name evidence="1" type="ORF">S03H2_63237</name>
</gene>
<name>X1ILA7_9ZZZZ</name>